<keyword evidence="2" id="KW-1185">Reference proteome</keyword>
<dbReference type="EMBL" id="UYRT01030921">
    <property type="protein sequence ID" value="VDK72355.1"/>
    <property type="molecule type" value="Genomic_DNA"/>
</dbReference>
<evidence type="ECO:0000313" key="3">
    <source>
        <dbReference type="WBParaSite" id="GPUH_0000945001-mRNA-1"/>
    </source>
</evidence>
<dbReference type="AlphaFoldDB" id="A0A183DL48"/>
<sequence>MDTKVRELDEELALKNEELEAALFENRKRGEEMKQWQFAVAEMEAVHSEIRTLEQQVSLNSHFLLTTTSIGTISIGYFV</sequence>
<evidence type="ECO:0000313" key="1">
    <source>
        <dbReference type="EMBL" id="VDK72355.1"/>
    </source>
</evidence>
<protein>
    <submittedName>
        <fullName evidence="3">Coiled-coil domain-containing protein 176</fullName>
    </submittedName>
</protein>
<evidence type="ECO:0000313" key="2">
    <source>
        <dbReference type="Proteomes" id="UP000271098"/>
    </source>
</evidence>
<name>A0A183DL48_9BILA</name>
<organism evidence="3">
    <name type="scientific">Gongylonema pulchrum</name>
    <dbReference type="NCBI Taxonomy" id="637853"/>
    <lineage>
        <taxon>Eukaryota</taxon>
        <taxon>Metazoa</taxon>
        <taxon>Ecdysozoa</taxon>
        <taxon>Nematoda</taxon>
        <taxon>Chromadorea</taxon>
        <taxon>Rhabditida</taxon>
        <taxon>Spirurina</taxon>
        <taxon>Spiruromorpha</taxon>
        <taxon>Spiruroidea</taxon>
        <taxon>Gongylonematidae</taxon>
        <taxon>Gongylonema</taxon>
    </lineage>
</organism>
<dbReference type="Proteomes" id="UP000271098">
    <property type="component" value="Unassembled WGS sequence"/>
</dbReference>
<dbReference type="OrthoDB" id="5848316at2759"/>
<accession>A0A183DL48</accession>
<reference evidence="3" key="1">
    <citation type="submission" date="2016-06" db="UniProtKB">
        <authorList>
            <consortium name="WormBaseParasite"/>
        </authorList>
    </citation>
    <scope>IDENTIFICATION</scope>
</reference>
<proteinExistence type="predicted"/>
<gene>
    <name evidence="1" type="ORF">GPUH_LOCUS9440</name>
</gene>
<reference evidence="1 2" key="2">
    <citation type="submission" date="2018-11" db="EMBL/GenBank/DDBJ databases">
        <authorList>
            <consortium name="Pathogen Informatics"/>
        </authorList>
    </citation>
    <scope>NUCLEOTIDE SEQUENCE [LARGE SCALE GENOMIC DNA]</scope>
</reference>
<dbReference type="WBParaSite" id="GPUH_0000945001-mRNA-1">
    <property type="protein sequence ID" value="GPUH_0000945001-mRNA-1"/>
    <property type="gene ID" value="GPUH_0000945001"/>
</dbReference>